<evidence type="ECO:0000313" key="2">
    <source>
        <dbReference type="Proteomes" id="UP000307440"/>
    </source>
</evidence>
<evidence type="ECO:0000313" key="1">
    <source>
        <dbReference type="EMBL" id="TFK27582.1"/>
    </source>
</evidence>
<name>A0A5C3L4P1_COPMA</name>
<dbReference type="AlphaFoldDB" id="A0A5C3L4P1"/>
<protein>
    <submittedName>
        <fullName evidence="1">Uncharacterized protein</fullName>
    </submittedName>
</protein>
<reference evidence="1 2" key="1">
    <citation type="journal article" date="2019" name="Nat. Ecol. Evol.">
        <title>Megaphylogeny resolves global patterns of mushroom evolution.</title>
        <authorList>
            <person name="Varga T."/>
            <person name="Krizsan K."/>
            <person name="Foldi C."/>
            <person name="Dima B."/>
            <person name="Sanchez-Garcia M."/>
            <person name="Sanchez-Ramirez S."/>
            <person name="Szollosi G.J."/>
            <person name="Szarkandi J.G."/>
            <person name="Papp V."/>
            <person name="Albert L."/>
            <person name="Andreopoulos W."/>
            <person name="Angelini C."/>
            <person name="Antonin V."/>
            <person name="Barry K.W."/>
            <person name="Bougher N.L."/>
            <person name="Buchanan P."/>
            <person name="Buyck B."/>
            <person name="Bense V."/>
            <person name="Catcheside P."/>
            <person name="Chovatia M."/>
            <person name="Cooper J."/>
            <person name="Damon W."/>
            <person name="Desjardin D."/>
            <person name="Finy P."/>
            <person name="Geml J."/>
            <person name="Haridas S."/>
            <person name="Hughes K."/>
            <person name="Justo A."/>
            <person name="Karasinski D."/>
            <person name="Kautmanova I."/>
            <person name="Kiss B."/>
            <person name="Kocsube S."/>
            <person name="Kotiranta H."/>
            <person name="LaButti K.M."/>
            <person name="Lechner B.E."/>
            <person name="Liimatainen K."/>
            <person name="Lipzen A."/>
            <person name="Lukacs Z."/>
            <person name="Mihaltcheva S."/>
            <person name="Morgado L.N."/>
            <person name="Niskanen T."/>
            <person name="Noordeloos M.E."/>
            <person name="Ohm R.A."/>
            <person name="Ortiz-Santana B."/>
            <person name="Ovrebo C."/>
            <person name="Racz N."/>
            <person name="Riley R."/>
            <person name="Savchenko A."/>
            <person name="Shiryaev A."/>
            <person name="Soop K."/>
            <person name="Spirin V."/>
            <person name="Szebenyi C."/>
            <person name="Tomsovsky M."/>
            <person name="Tulloss R.E."/>
            <person name="Uehling J."/>
            <person name="Grigoriev I.V."/>
            <person name="Vagvolgyi C."/>
            <person name="Papp T."/>
            <person name="Martin F.M."/>
            <person name="Miettinen O."/>
            <person name="Hibbett D.S."/>
            <person name="Nagy L.G."/>
        </authorList>
    </citation>
    <scope>NUCLEOTIDE SEQUENCE [LARGE SCALE GENOMIC DNA]</scope>
    <source>
        <strain evidence="1 2">CBS 121175</strain>
    </source>
</reference>
<sequence>MRWGLFGDLAPRHKAHRIELAEKVQAQTNFQKKCIGPSTDEITKKGSAEINPRVTDPTYIRLFLVPLRRPPRLGGTRAVPTPDSPQTRVIMLKPWTLLSLLSIWERHLFYVQQGGAFEGKDQKGDMATCKVMSVQQFSQNNCTSSLLQYQTMAQRQRLDPIQFWYSTFRICP</sequence>
<organism evidence="1 2">
    <name type="scientific">Coprinopsis marcescibilis</name>
    <name type="common">Agaric fungus</name>
    <name type="synonym">Psathyrella marcescibilis</name>
    <dbReference type="NCBI Taxonomy" id="230819"/>
    <lineage>
        <taxon>Eukaryota</taxon>
        <taxon>Fungi</taxon>
        <taxon>Dikarya</taxon>
        <taxon>Basidiomycota</taxon>
        <taxon>Agaricomycotina</taxon>
        <taxon>Agaricomycetes</taxon>
        <taxon>Agaricomycetidae</taxon>
        <taxon>Agaricales</taxon>
        <taxon>Agaricineae</taxon>
        <taxon>Psathyrellaceae</taxon>
        <taxon>Coprinopsis</taxon>
    </lineage>
</organism>
<keyword evidence="2" id="KW-1185">Reference proteome</keyword>
<accession>A0A5C3L4P1</accession>
<dbReference type="Proteomes" id="UP000307440">
    <property type="component" value="Unassembled WGS sequence"/>
</dbReference>
<dbReference type="EMBL" id="ML210163">
    <property type="protein sequence ID" value="TFK27582.1"/>
    <property type="molecule type" value="Genomic_DNA"/>
</dbReference>
<proteinExistence type="predicted"/>
<gene>
    <name evidence="1" type="ORF">FA15DRAFT_653472</name>
</gene>